<dbReference type="STRING" id="1346330.M472_03730"/>
<keyword evidence="8" id="KW-1185">Reference proteome</keyword>
<keyword evidence="3" id="KW-1015">Disulfide bond</keyword>
<dbReference type="Gene3D" id="3.40.30.10">
    <property type="entry name" value="Glutaredoxin"/>
    <property type="match status" value="1"/>
</dbReference>
<dbReference type="Proteomes" id="UP000016584">
    <property type="component" value="Unassembled WGS sequence"/>
</dbReference>
<evidence type="ECO:0000313" key="8">
    <source>
        <dbReference type="Proteomes" id="UP000016584"/>
    </source>
</evidence>
<dbReference type="GO" id="GO:0017004">
    <property type="term" value="P:cytochrome complex assembly"/>
    <property type="evidence" value="ECO:0007669"/>
    <property type="project" value="UniProtKB-KW"/>
</dbReference>
<dbReference type="InterPro" id="IPR013766">
    <property type="entry name" value="Thioredoxin_domain"/>
</dbReference>
<dbReference type="PROSITE" id="PS51352">
    <property type="entry name" value="THIOREDOXIN_2"/>
    <property type="match status" value="1"/>
</dbReference>
<accession>U2HRF0</accession>
<comment type="subcellular location">
    <subcellularLocation>
        <location evidence="1">Cell envelope</location>
    </subcellularLocation>
</comment>
<reference evidence="6 8" key="1">
    <citation type="journal article" date="2013" name="Genome Announc.">
        <title>The Draft Genome Sequence of Sphingomonas paucimobilis Strain HER1398 (Proteobacteria), Host to the Giant PAU Phage, Indicates That It Is a Member of the Genus Sphingobacterium (Bacteroidetes).</title>
        <authorList>
            <person name="White R.A.III."/>
            <person name="Suttle C.A."/>
        </authorList>
    </citation>
    <scope>NUCLEOTIDE SEQUENCE [LARGE SCALE GENOMIC DNA]</scope>
    <source>
        <strain evidence="6 8">HER1398</strain>
    </source>
</reference>
<dbReference type="EMBL" id="ATDL01000021">
    <property type="protein sequence ID" value="ERJ57870.1"/>
    <property type="molecule type" value="Genomic_DNA"/>
</dbReference>
<evidence type="ECO:0000313" key="7">
    <source>
        <dbReference type="EMBL" id="ERJ60321.1"/>
    </source>
</evidence>
<dbReference type="InterPro" id="IPR000866">
    <property type="entry name" value="AhpC/TSA"/>
</dbReference>
<keyword evidence="2" id="KW-0201">Cytochrome c-type biogenesis</keyword>
<keyword evidence="4" id="KW-0676">Redox-active center</keyword>
<dbReference type="SUPFAM" id="SSF52833">
    <property type="entry name" value="Thioredoxin-like"/>
    <property type="match status" value="1"/>
</dbReference>
<dbReference type="GO" id="GO:0016209">
    <property type="term" value="F:antioxidant activity"/>
    <property type="evidence" value="ECO:0007669"/>
    <property type="project" value="InterPro"/>
</dbReference>
<dbReference type="CDD" id="cd02966">
    <property type="entry name" value="TlpA_like_family"/>
    <property type="match status" value="1"/>
</dbReference>
<dbReference type="GO" id="GO:0030313">
    <property type="term" value="C:cell envelope"/>
    <property type="evidence" value="ECO:0007669"/>
    <property type="project" value="UniProtKB-SubCell"/>
</dbReference>
<comment type="caution">
    <text evidence="6">The sequence shown here is derived from an EMBL/GenBank/DDBJ whole genome shotgun (WGS) entry which is preliminary data.</text>
</comment>
<evidence type="ECO:0000256" key="4">
    <source>
        <dbReference type="ARBA" id="ARBA00023284"/>
    </source>
</evidence>
<dbReference type="PANTHER" id="PTHR42852:SF6">
    <property type="entry name" value="THIOL:DISULFIDE INTERCHANGE PROTEIN DSBE"/>
    <property type="match status" value="1"/>
</dbReference>
<organism evidence="6 8">
    <name type="scientific">Sphingobacterium paucimobilis HER1398</name>
    <dbReference type="NCBI Taxonomy" id="1346330"/>
    <lineage>
        <taxon>Bacteria</taxon>
        <taxon>Pseudomonadati</taxon>
        <taxon>Bacteroidota</taxon>
        <taxon>Sphingobacteriia</taxon>
        <taxon>Sphingobacteriales</taxon>
        <taxon>Sphingobacteriaceae</taxon>
        <taxon>Sphingobacterium</taxon>
    </lineage>
</organism>
<dbReference type="PANTHER" id="PTHR42852">
    <property type="entry name" value="THIOL:DISULFIDE INTERCHANGE PROTEIN DSBE"/>
    <property type="match status" value="1"/>
</dbReference>
<evidence type="ECO:0000256" key="2">
    <source>
        <dbReference type="ARBA" id="ARBA00022748"/>
    </source>
</evidence>
<dbReference type="PATRIC" id="fig|1346330.5.peg.1283"/>
<evidence type="ECO:0000259" key="5">
    <source>
        <dbReference type="PROSITE" id="PS51352"/>
    </source>
</evidence>
<dbReference type="InterPro" id="IPR036249">
    <property type="entry name" value="Thioredoxin-like_sf"/>
</dbReference>
<dbReference type="InterPro" id="IPR050553">
    <property type="entry name" value="Thioredoxin_ResA/DsbE_sf"/>
</dbReference>
<evidence type="ECO:0000313" key="6">
    <source>
        <dbReference type="EMBL" id="ERJ57870.1"/>
    </source>
</evidence>
<dbReference type="EMBL" id="ATDL01000007">
    <property type="protein sequence ID" value="ERJ60321.1"/>
    <property type="molecule type" value="Genomic_DNA"/>
</dbReference>
<protein>
    <recommendedName>
        <fullName evidence="5">Thioredoxin domain-containing protein</fullName>
    </recommendedName>
</protein>
<dbReference type="Pfam" id="PF00578">
    <property type="entry name" value="AhpC-TSA"/>
    <property type="match status" value="1"/>
</dbReference>
<proteinExistence type="predicted"/>
<evidence type="ECO:0000256" key="1">
    <source>
        <dbReference type="ARBA" id="ARBA00004196"/>
    </source>
</evidence>
<feature type="domain" description="Thioredoxin" evidence="5">
    <location>
        <begin position="229"/>
        <end position="372"/>
    </location>
</feature>
<dbReference type="GO" id="GO:0016491">
    <property type="term" value="F:oxidoreductase activity"/>
    <property type="evidence" value="ECO:0007669"/>
    <property type="project" value="InterPro"/>
</dbReference>
<dbReference type="AlphaFoldDB" id="U2HRF0"/>
<evidence type="ECO:0000256" key="3">
    <source>
        <dbReference type="ARBA" id="ARBA00023157"/>
    </source>
</evidence>
<dbReference type="eggNOG" id="COG0526">
    <property type="taxonomic scope" value="Bacteria"/>
</dbReference>
<name>U2HRF0_9SPHI</name>
<sequence length="372" mass="41612">MRIIYTAVGLLAAQLAFGQVKIKVIGHVTGDTEGHNKVYIANRMATDSAVIKDGRFEVEFEDQGVGSRSISIEYDRAKRRMYSPLVVFYDQSGTVEVEFDVVKGLSSGKVKGLESAAAYYNYNQEKSKIFMAAFSAAKAKYGEDALKKESAHFDEATSFKDELMVRLNDSLLNIFVKADAMVSPVFILSQASSLPVDRLEAYYNRLSERVKAGDDAQSLYARIQGLRNAYIGAVVKDFQLPDQHGKAQSFEQFKGKYVLLDFWASWCSPCRASFPRVREVYSKLQGKSFEIVNVSIDQNKQAWLKAVGEESNPWPQLYDDSKISSALFNVSAVPTCYLIDPSGKIIMKEIGFDPKGGGEMEKKLEEIFKVKF</sequence>
<gene>
    <name evidence="6" type="ORF">M472_03730</name>
    <name evidence="7" type="ORF">M472_16300</name>
</gene>